<reference evidence="2 3" key="1">
    <citation type="submission" date="2019-06" db="EMBL/GenBank/DDBJ databases">
        <authorList>
            <person name="De-Chao Zhang Q."/>
        </authorList>
    </citation>
    <scope>NUCLEOTIDE SEQUENCE [LARGE SCALE GENOMIC DNA]</scope>
    <source>
        <strain evidence="2 3">KN1116</strain>
    </source>
</reference>
<feature type="transmembrane region" description="Helical" evidence="1">
    <location>
        <begin position="74"/>
        <end position="97"/>
    </location>
</feature>
<keyword evidence="1" id="KW-0472">Membrane</keyword>
<accession>A0A9E5MIE4</accession>
<comment type="caution">
    <text evidence="2">The sequence shown here is derived from an EMBL/GenBank/DDBJ whole genome shotgun (WGS) entry which is preliminary data.</text>
</comment>
<sequence length="131" mass="12866">MSRSTARIVAGVLAVPALLWGVALVVIVTADLPPLGGAAAGLPIASVALMSLSGAIVAAIVARRGREHRGDAPPRPFAAATITASAVVVASAIALALGPVVTPAPAVADPGIGTEQRIVFGDHSGHVGYEP</sequence>
<gene>
    <name evidence="2" type="ORF">FK219_005395</name>
</gene>
<dbReference type="RefSeq" id="WP_152583280.1">
    <property type="nucleotide sequence ID" value="NZ_JAVJPO010000024.1"/>
</dbReference>
<keyword evidence="3" id="KW-1185">Reference proteome</keyword>
<evidence type="ECO:0000313" key="2">
    <source>
        <dbReference type="EMBL" id="NHF62673.1"/>
    </source>
</evidence>
<dbReference type="Proteomes" id="UP000818266">
    <property type="component" value="Unassembled WGS sequence"/>
</dbReference>
<feature type="transmembrane region" description="Helical" evidence="1">
    <location>
        <begin position="40"/>
        <end position="62"/>
    </location>
</feature>
<evidence type="ECO:0000256" key="1">
    <source>
        <dbReference type="SAM" id="Phobius"/>
    </source>
</evidence>
<proteinExistence type="predicted"/>
<protein>
    <submittedName>
        <fullName evidence="2">Uncharacterized protein</fullName>
    </submittedName>
</protein>
<reference evidence="2 3" key="2">
    <citation type="submission" date="2020-03" db="EMBL/GenBank/DDBJ databases">
        <title>Chryseoglobus sp. isolated from a deep-sea seamount.</title>
        <authorList>
            <person name="Zhang D.-C."/>
        </authorList>
    </citation>
    <scope>NUCLEOTIDE SEQUENCE [LARGE SCALE GENOMIC DNA]</scope>
    <source>
        <strain evidence="2 3">KN1116</strain>
    </source>
</reference>
<keyword evidence="1" id="KW-1133">Transmembrane helix</keyword>
<dbReference type="EMBL" id="VIKT02000007">
    <property type="protein sequence ID" value="NHF62673.1"/>
    <property type="molecule type" value="Genomic_DNA"/>
</dbReference>
<organism evidence="2 3">
    <name type="scientific">Microcella pacifica</name>
    <dbReference type="NCBI Taxonomy" id="2591847"/>
    <lineage>
        <taxon>Bacteria</taxon>
        <taxon>Bacillati</taxon>
        <taxon>Actinomycetota</taxon>
        <taxon>Actinomycetes</taxon>
        <taxon>Micrococcales</taxon>
        <taxon>Microbacteriaceae</taxon>
        <taxon>Microcella</taxon>
    </lineage>
</organism>
<evidence type="ECO:0000313" key="3">
    <source>
        <dbReference type="Proteomes" id="UP000818266"/>
    </source>
</evidence>
<name>A0A9E5MIE4_9MICO</name>
<keyword evidence="1" id="KW-0812">Transmembrane</keyword>
<dbReference type="AlphaFoldDB" id="A0A9E5MIE4"/>